<protein>
    <submittedName>
        <fullName evidence="1">Uncharacterized protein</fullName>
    </submittedName>
</protein>
<accession>A0A926NQS4</accession>
<evidence type="ECO:0000313" key="2">
    <source>
        <dbReference type="Proteomes" id="UP000619078"/>
    </source>
</evidence>
<dbReference type="Proteomes" id="UP000619078">
    <property type="component" value="Unassembled WGS sequence"/>
</dbReference>
<dbReference type="AlphaFoldDB" id="A0A926NQS4"/>
<dbReference type="EMBL" id="JACWMX010000003">
    <property type="protein sequence ID" value="MBD1392990.1"/>
    <property type="molecule type" value="Genomic_DNA"/>
</dbReference>
<comment type="caution">
    <text evidence="1">The sequence shown here is derived from an EMBL/GenBank/DDBJ whole genome shotgun (WGS) entry which is preliminary data.</text>
</comment>
<organism evidence="1 2">
    <name type="scientific">Mucilaginibacter glaciei</name>
    <dbReference type="NCBI Taxonomy" id="2772109"/>
    <lineage>
        <taxon>Bacteria</taxon>
        <taxon>Pseudomonadati</taxon>
        <taxon>Bacteroidota</taxon>
        <taxon>Sphingobacteriia</taxon>
        <taxon>Sphingobacteriales</taxon>
        <taxon>Sphingobacteriaceae</taxon>
        <taxon>Mucilaginibacter</taxon>
    </lineage>
</organism>
<sequence length="61" mass="6779">MIKIPGTEGLSVVEMNFWNPIFSSLTIELSAAILNGLAIPVNWTIKEELIYSWHATDAFGK</sequence>
<gene>
    <name evidence="1" type="ORF">IDJ76_07770</name>
</gene>
<evidence type="ECO:0000313" key="1">
    <source>
        <dbReference type="EMBL" id="MBD1392990.1"/>
    </source>
</evidence>
<reference evidence="1" key="1">
    <citation type="submission" date="2020-09" db="EMBL/GenBank/DDBJ databases">
        <title>Novel species of Mucilaginibacter isolated from a glacier on the Tibetan Plateau.</title>
        <authorList>
            <person name="Liu Q."/>
            <person name="Xin Y.-H."/>
        </authorList>
    </citation>
    <scope>NUCLEOTIDE SEQUENCE</scope>
    <source>
        <strain evidence="1">ZB1P21</strain>
    </source>
</reference>
<keyword evidence="2" id="KW-1185">Reference proteome</keyword>
<proteinExistence type="predicted"/>
<name>A0A926NQS4_9SPHI</name>